<dbReference type="OrthoDB" id="608091at2"/>
<comment type="caution">
    <text evidence="9">The sequence shown here is derived from an EMBL/GenBank/DDBJ whole genome shotgun (WGS) entry which is preliminary data.</text>
</comment>
<protein>
    <submittedName>
        <fullName evidence="9">Starch-binding protein</fullName>
    </submittedName>
</protein>
<evidence type="ECO:0000256" key="6">
    <source>
        <dbReference type="SAM" id="Phobius"/>
    </source>
</evidence>
<dbReference type="Proteomes" id="UP000192796">
    <property type="component" value="Unassembled WGS sequence"/>
</dbReference>
<keyword evidence="3" id="KW-0732">Signal</keyword>
<keyword evidence="6" id="KW-0812">Transmembrane</keyword>
<comment type="similarity">
    <text evidence="2">Belongs to the SusD family.</text>
</comment>
<dbReference type="Pfam" id="PF07980">
    <property type="entry name" value="SusD_RagB"/>
    <property type="match status" value="1"/>
</dbReference>
<keyword evidence="10" id="KW-1185">Reference proteome</keyword>
<feature type="transmembrane region" description="Helical" evidence="6">
    <location>
        <begin position="12"/>
        <end position="29"/>
    </location>
</feature>
<dbReference type="SUPFAM" id="SSF48452">
    <property type="entry name" value="TPR-like"/>
    <property type="match status" value="1"/>
</dbReference>
<evidence type="ECO:0000256" key="5">
    <source>
        <dbReference type="ARBA" id="ARBA00023237"/>
    </source>
</evidence>
<evidence type="ECO:0000256" key="2">
    <source>
        <dbReference type="ARBA" id="ARBA00006275"/>
    </source>
</evidence>
<dbReference type="EMBL" id="LVYD01000124">
    <property type="protein sequence ID" value="OQP56906.1"/>
    <property type="molecule type" value="Genomic_DNA"/>
</dbReference>
<evidence type="ECO:0000259" key="7">
    <source>
        <dbReference type="Pfam" id="PF07980"/>
    </source>
</evidence>
<dbReference type="Pfam" id="PF14322">
    <property type="entry name" value="SusD-like_3"/>
    <property type="match status" value="1"/>
</dbReference>
<dbReference type="InterPro" id="IPR012944">
    <property type="entry name" value="SusD_RagB_dom"/>
</dbReference>
<keyword evidence="6" id="KW-1133">Transmembrane helix</keyword>
<dbReference type="AlphaFoldDB" id="A0A1V9FFA3"/>
<sequence length="645" mass="72611">MRSKIKIQRYLFFPFVGIMLFGMVCITPSCRKYLDVTPENVGTIDYAFRNRNEAENYLFACYGTLQALSNPINDPGFITSGEVYNQSYAGNLITNNFTLLSGSQNTTSPLLNYWEGTNSGPNLFQAIRRCNIFLKNIDKPIDLSASEKERWIAEANFLKAYYHYFLLRMYGPIPIMDVEEDISQPVETFRKKRQPVDSVFSYIVGLLDKAIPGLPPAIVNVNDELGRITQTIALAEKAEMLATQASPLFNGNPDYAGYQDKDGVQLFPTSVDNEKWKRAAEACKAAISQAAGLNLRLYSFLIPPAISKLNDSLKLVLSLQGAVTEKWSNNSELIWALNGTFGYQSNCIPRLTTNTDVFGAVPGNLSVPLAIAELFYTKNGVPIEEDKSWDYGNRFSMQTADKVDKYYIKEGYSTVKGNFNREARYYASIAFDGGTWFGGGVLDQESMLYVGGRKDGISGVQEYGRANVTGYWPKKLAHYQTAITSSGGLSVVGYRMPRMRLAGLYLLYAECLNEASGPSNEVYSYIDSVRSRAKLKGVVESWASYSNMPGKPLTKDGLRDIIHREKKIEMCFEGQTGWDLRRWKEYVTEASKPVQGWNVMQADIKSYYTLQTFMIPVISNKDYLWPLSGDELLRNDKLVQAPYWQ</sequence>
<dbReference type="Gene3D" id="1.25.40.390">
    <property type="match status" value="1"/>
</dbReference>
<evidence type="ECO:0000313" key="9">
    <source>
        <dbReference type="EMBL" id="OQP56906.1"/>
    </source>
</evidence>
<dbReference type="InterPro" id="IPR033985">
    <property type="entry name" value="SusD-like_N"/>
</dbReference>
<feature type="domain" description="SusD-like N-terminal" evidence="8">
    <location>
        <begin position="83"/>
        <end position="233"/>
    </location>
</feature>
<dbReference type="RefSeq" id="WP_081155868.1">
    <property type="nucleotide sequence ID" value="NZ_LVYD01000124.1"/>
</dbReference>
<proteinExistence type="inferred from homology"/>
<organism evidence="9 10">
    <name type="scientific">Niastella vici</name>
    <dbReference type="NCBI Taxonomy" id="1703345"/>
    <lineage>
        <taxon>Bacteria</taxon>
        <taxon>Pseudomonadati</taxon>
        <taxon>Bacteroidota</taxon>
        <taxon>Chitinophagia</taxon>
        <taxon>Chitinophagales</taxon>
        <taxon>Chitinophagaceae</taxon>
        <taxon>Niastella</taxon>
    </lineage>
</organism>
<keyword evidence="5" id="KW-0998">Cell outer membrane</keyword>
<accession>A0A1V9FFA3</accession>
<name>A0A1V9FFA3_9BACT</name>
<evidence type="ECO:0000259" key="8">
    <source>
        <dbReference type="Pfam" id="PF14322"/>
    </source>
</evidence>
<evidence type="ECO:0000256" key="4">
    <source>
        <dbReference type="ARBA" id="ARBA00023136"/>
    </source>
</evidence>
<feature type="domain" description="RagB/SusD" evidence="7">
    <location>
        <begin position="342"/>
        <end position="644"/>
    </location>
</feature>
<dbReference type="GO" id="GO:0009279">
    <property type="term" value="C:cell outer membrane"/>
    <property type="evidence" value="ECO:0007669"/>
    <property type="project" value="UniProtKB-SubCell"/>
</dbReference>
<dbReference type="STRING" id="1703345.A3860_10010"/>
<dbReference type="InterPro" id="IPR011990">
    <property type="entry name" value="TPR-like_helical_dom_sf"/>
</dbReference>
<keyword evidence="4 6" id="KW-0472">Membrane</keyword>
<comment type="subcellular location">
    <subcellularLocation>
        <location evidence="1">Cell outer membrane</location>
    </subcellularLocation>
</comment>
<evidence type="ECO:0000313" key="10">
    <source>
        <dbReference type="Proteomes" id="UP000192796"/>
    </source>
</evidence>
<reference evidence="9 10" key="1">
    <citation type="submission" date="2016-03" db="EMBL/GenBank/DDBJ databases">
        <title>Niastella vici sp. nov., isolated from farmland soil.</title>
        <authorList>
            <person name="Chen L."/>
            <person name="Wang D."/>
            <person name="Yang S."/>
            <person name="Wang G."/>
        </authorList>
    </citation>
    <scope>NUCLEOTIDE SEQUENCE [LARGE SCALE GENOMIC DNA]</scope>
    <source>
        <strain evidence="9 10">DJ57</strain>
    </source>
</reference>
<gene>
    <name evidence="9" type="ORF">A3860_10010</name>
</gene>
<evidence type="ECO:0000256" key="1">
    <source>
        <dbReference type="ARBA" id="ARBA00004442"/>
    </source>
</evidence>
<evidence type="ECO:0000256" key="3">
    <source>
        <dbReference type="ARBA" id="ARBA00022729"/>
    </source>
</evidence>